<dbReference type="PROSITE" id="PS50977">
    <property type="entry name" value="HTH_TETR_2"/>
    <property type="match status" value="1"/>
</dbReference>
<feature type="DNA-binding region" description="H-T-H motif" evidence="2">
    <location>
        <begin position="39"/>
        <end position="58"/>
    </location>
</feature>
<evidence type="ECO:0000256" key="2">
    <source>
        <dbReference type="PROSITE-ProRule" id="PRU00335"/>
    </source>
</evidence>
<organism evidence="4 5">
    <name type="scientific">Formosimonas limnophila</name>
    <dbReference type="NCBI Taxonomy" id="1384487"/>
    <lineage>
        <taxon>Bacteria</taxon>
        <taxon>Pseudomonadati</taxon>
        <taxon>Pseudomonadota</taxon>
        <taxon>Betaproteobacteria</taxon>
        <taxon>Burkholderiales</taxon>
        <taxon>Burkholderiaceae</taxon>
        <taxon>Formosimonas</taxon>
    </lineage>
</organism>
<dbReference type="Pfam" id="PF22276">
    <property type="entry name" value="SlmA-like_C"/>
    <property type="match status" value="1"/>
</dbReference>
<dbReference type="PANTHER" id="PTHR43479">
    <property type="entry name" value="ACREF/ENVCD OPERON REPRESSOR-RELATED"/>
    <property type="match status" value="1"/>
</dbReference>
<protein>
    <submittedName>
        <fullName evidence="4">Nucleoid occlusion factor SlmA</fullName>
    </submittedName>
</protein>
<gene>
    <name evidence="4" type="primary">slmA</name>
    <name evidence="4" type="ORF">GCM10009007_19140</name>
</gene>
<dbReference type="InterPro" id="IPR001647">
    <property type="entry name" value="HTH_TetR"/>
</dbReference>
<comment type="caution">
    <text evidence="4">The sequence shown here is derived from an EMBL/GenBank/DDBJ whole genome shotgun (WGS) entry which is preliminary data.</text>
</comment>
<name>A0A8J3CII4_9BURK</name>
<evidence type="ECO:0000259" key="3">
    <source>
        <dbReference type="PROSITE" id="PS50977"/>
    </source>
</evidence>
<keyword evidence="5" id="KW-1185">Reference proteome</keyword>
<dbReference type="Gene3D" id="1.10.357.10">
    <property type="entry name" value="Tetracycline Repressor, domain 2"/>
    <property type="match status" value="1"/>
</dbReference>
<dbReference type="NCBIfam" id="NF007015">
    <property type="entry name" value="PRK09480.1"/>
    <property type="match status" value="1"/>
</dbReference>
<dbReference type="GO" id="GO:0003677">
    <property type="term" value="F:DNA binding"/>
    <property type="evidence" value="ECO:0007669"/>
    <property type="project" value="UniProtKB-UniRule"/>
</dbReference>
<dbReference type="InterPro" id="IPR009057">
    <property type="entry name" value="Homeodomain-like_sf"/>
</dbReference>
<proteinExistence type="predicted"/>
<reference evidence="4" key="2">
    <citation type="submission" date="2020-09" db="EMBL/GenBank/DDBJ databases">
        <authorList>
            <person name="Sun Q."/>
            <person name="Kim S."/>
        </authorList>
    </citation>
    <scope>NUCLEOTIDE SEQUENCE</scope>
    <source>
        <strain evidence="4">KCTC 32501</strain>
    </source>
</reference>
<dbReference type="EMBL" id="BMZG01000011">
    <property type="protein sequence ID" value="GHA78283.1"/>
    <property type="molecule type" value="Genomic_DNA"/>
</dbReference>
<evidence type="ECO:0000313" key="5">
    <source>
        <dbReference type="Proteomes" id="UP000614287"/>
    </source>
</evidence>
<feature type="domain" description="HTH tetR-type" evidence="3">
    <location>
        <begin position="16"/>
        <end position="76"/>
    </location>
</feature>
<evidence type="ECO:0000313" key="4">
    <source>
        <dbReference type="EMBL" id="GHA78283.1"/>
    </source>
</evidence>
<dbReference type="Proteomes" id="UP000614287">
    <property type="component" value="Unassembled WGS sequence"/>
</dbReference>
<reference evidence="4" key="1">
    <citation type="journal article" date="2014" name="Int. J. Syst. Evol. Microbiol.">
        <title>Complete genome sequence of Corynebacterium casei LMG S-19264T (=DSM 44701T), isolated from a smear-ripened cheese.</title>
        <authorList>
            <consortium name="US DOE Joint Genome Institute (JGI-PGF)"/>
            <person name="Walter F."/>
            <person name="Albersmeier A."/>
            <person name="Kalinowski J."/>
            <person name="Ruckert C."/>
        </authorList>
    </citation>
    <scope>NUCLEOTIDE SEQUENCE</scope>
    <source>
        <strain evidence="4">KCTC 32501</strain>
    </source>
</reference>
<dbReference type="Pfam" id="PF00440">
    <property type="entry name" value="TetR_N"/>
    <property type="match status" value="1"/>
</dbReference>
<dbReference type="InterPro" id="IPR054580">
    <property type="entry name" value="SlmA-like_C"/>
</dbReference>
<dbReference type="PANTHER" id="PTHR43479:SF11">
    <property type="entry name" value="ACREF_ENVCD OPERON REPRESSOR-RELATED"/>
    <property type="match status" value="1"/>
</dbReference>
<dbReference type="AlphaFoldDB" id="A0A8J3CII4"/>
<keyword evidence="1 2" id="KW-0238">DNA-binding</keyword>
<dbReference type="SUPFAM" id="SSF48498">
    <property type="entry name" value="Tetracyclin repressor-like, C-terminal domain"/>
    <property type="match status" value="1"/>
</dbReference>
<dbReference type="InterPro" id="IPR050624">
    <property type="entry name" value="HTH-type_Tx_Regulator"/>
</dbReference>
<evidence type="ECO:0000256" key="1">
    <source>
        <dbReference type="ARBA" id="ARBA00023125"/>
    </source>
</evidence>
<accession>A0A8J3CII4</accession>
<dbReference type="SUPFAM" id="SSF46689">
    <property type="entry name" value="Homeodomain-like"/>
    <property type="match status" value="1"/>
</dbReference>
<dbReference type="RefSeq" id="WP_189493744.1">
    <property type="nucleotide sequence ID" value="NZ_BMZG01000011.1"/>
</dbReference>
<dbReference type="InterPro" id="IPR036271">
    <property type="entry name" value="Tet_transcr_reg_TetR-rel_C_sf"/>
</dbReference>
<sequence length="203" mass="23035">MESNTAELKKPRPAKGERRIQILQTLAQMLENPAGDKITTAGLAKTIGVSEAALYRHFASKAQMFEGLIEFIEASLFGLLNQIAQSDASAMEQLKKMIHVQLVFAQKNPGMVRVLIGDALMHEHERLQQRVTQLLERLSATMKQTLRNATAENTWQPITDVAVYSEFLSAWLMGRWHAYVRSGFTRLPTDGFDDVWFMLGWQR</sequence>